<reference evidence="2 3" key="1">
    <citation type="journal article" date="2016" name="Nat. Commun.">
        <title>Thousands of microbial genomes shed light on interconnected biogeochemical processes in an aquifer system.</title>
        <authorList>
            <person name="Anantharaman K."/>
            <person name="Brown C.T."/>
            <person name="Hug L.A."/>
            <person name="Sharon I."/>
            <person name="Castelle C.J."/>
            <person name="Probst A.J."/>
            <person name="Thomas B.C."/>
            <person name="Singh A."/>
            <person name="Wilkins M.J."/>
            <person name="Karaoz U."/>
            <person name="Brodie E.L."/>
            <person name="Williams K.H."/>
            <person name="Hubbard S.S."/>
            <person name="Banfield J.F."/>
        </authorList>
    </citation>
    <scope>NUCLEOTIDE SEQUENCE [LARGE SCALE GENOMIC DNA]</scope>
</reference>
<feature type="domain" description="SpoVT-AbrB" evidence="1">
    <location>
        <begin position="15"/>
        <end position="58"/>
    </location>
</feature>
<evidence type="ECO:0000313" key="3">
    <source>
        <dbReference type="Proteomes" id="UP000176527"/>
    </source>
</evidence>
<dbReference type="EMBL" id="MFDE01000020">
    <property type="protein sequence ID" value="OGE38441.1"/>
    <property type="molecule type" value="Genomic_DNA"/>
</dbReference>
<evidence type="ECO:0000313" key="2">
    <source>
        <dbReference type="EMBL" id="OGE38441.1"/>
    </source>
</evidence>
<proteinExistence type="predicted"/>
<dbReference type="Gene3D" id="2.10.260.10">
    <property type="match status" value="1"/>
</dbReference>
<protein>
    <recommendedName>
        <fullName evidence="1">SpoVT-AbrB domain-containing protein</fullName>
    </recommendedName>
</protein>
<dbReference type="InterPro" id="IPR007159">
    <property type="entry name" value="SpoVT-AbrB_dom"/>
</dbReference>
<gene>
    <name evidence="2" type="ORF">A3F00_00445</name>
</gene>
<sequence length="91" mass="10059">MKNLDQNTFLKEITMSITQRGQVTLPVEVMKLLGVKPRGKVAFQIDGENIKLVSPSLTLDAIFGSVRAKNEVGLEESIALAKEEKAERSMK</sequence>
<dbReference type="GO" id="GO:0003677">
    <property type="term" value="F:DNA binding"/>
    <property type="evidence" value="ECO:0007669"/>
    <property type="project" value="InterPro"/>
</dbReference>
<organism evidence="2 3">
    <name type="scientific">Candidatus Daviesbacteria bacterium RIFCSPHIGHO2_12_FULL_37_11</name>
    <dbReference type="NCBI Taxonomy" id="1797777"/>
    <lineage>
        <taxon>Bacteria</taxon>
        <taxon>Candidatus Daviesiibacteriota</taxon>
    </lineage>
</organism>
<dbReference type="SMART" id="SM00966">
    <property type="entry name" value="SpoVT_AbrB"/>
    <property type="match status" value="1"/>
</dbReference>
<dbReference type="SUPFAM" id="SSF89447">
    <property type="entry name" value="AbrB/MazE/MraZ-like"/>
    <property type="match status" value="1"/>
</dbReference>
<evidence type="ECO:0000259" key="1">
    <source>
        <dbReference type="SMART" id="SM00966"/>
    </source>
</evidence>
<accession>A0A1F5KCW3</accession>
<dbReference type="Proteomes" id="UP000176527">
    <property type="component" value="Unassembled WGS sequence"/>
</dbReference>
<dbReference type="InterPro" id="IPR037914">
    <property type="entry name" value="SpoVT-AbrB_sf"/>
</dbReference>
<name>A0A1F5KCW3_9BACT</name>
<comment type="caution">
    <text evidence="2">The sequence shown here is derived from an EMBL/GenBank/DDBJ whole genome shotgun (WGS) entry which is preliminary data.</text>
</comment>
<dbReference type="AlphaFoldDB" id="A0A1F5KCW3"/>